<dbReference type="InterPro" id="IPR048545">
    <property type="entry name" value="L544-like_helical"/>
</dbReference>
<feature type="domain" description="L544-like helical" evidence="2">
    <location>
        <begin position="211"/>
        <end position="354"/>
    </location>
</feature>
<dbReference type="Proteomes" id="UP000241365">
    <property type="component" value="Segment"/>
</dbReference>
<evidence type="ECO:0008006" key="5">
    <source>
        <dbReference type="Google" id="ProtNLM"/>
    </source>
</evidence>
<keyword evidence="4" id="KW-1185">Reference proteome</keyword>
<feature type="domain" description="L544-like nucleotidyltransferase" evidence="1">
    <location>
        <begin position="4"/>
        <end position="196"/>
    </location>
</feature>
<protein>
    <recommendedName>
        <fullName evidence="5">Nucleotidyltransferase</fullName>
    </recommendedName>
</protein>
<dbReference type="GeneID" id="80513125"/>
<name>A0A167RJM7_9VIRU</name>
<evidence type="ECO:0000313" key="4">
    <source>
        <dbReference type="Proteomes" id="UP000241365"/>
    </source>
</evidence>
<dbReference type="EMBL" id="KU877344">
    <property type="protein sequence ID" value="ANB50763.1"/>
    <property type="molecule type" value="Genomic_DNA"/>
</dbReference>
<reference evidence="3 4" key="1">
    <citation type="journal article" date="2016" name="Genome Announc.">
        <title>Complete Genome Sequence of a New Megavirus Family Member Isolated from an Inland Water Lake for the First Time in India.</title>
        <authorList>
            <person name="Chatterjee A."/>
            <person name="Ali F."/>
            <person name="Bange D."/>
            <person name="Kondabagil K."/>
        </authorList>
    </citation>
    <scope>NUCLEOTIDE SEQUENCE [LARGE SCALE GENOMIC DNA]</scope>
    <source>
        <strain evidence="3">1</strain>
    </source>
</reference>
<evidence type="ECO:0000259" key="1">
    <source>
        <dbReference type="Pfam" id="PF21655"/>
    </source>
</evidence>
<evidence type="ECO:0000313" key="3">
    <source>
        <dbReference type="EMBL" id="ANB50763.1"/>
    </source>
</evidence>
<accession>A0A167RJM7</accession>
<dbReference type="RefSeq" id="YP_010776514.1">
    <property type="nucleotide sequence ID" value="NC_075034.1"/>
</dbReference>
<dbReference type="Pfam" id="PF21655">
    <property type="entry name" value="L544_NTransf"/>
    <property type="match status" value="1"/>
</dbReference>
<sequence length="371" mass="44329">MLIYTYKLEKYVRTKIFPKILLIPDKNRYIIKGSFRRRVPFVTDIDVVNNVYPDISRENIYDEIIKLVNRIMSDPDIILAYLSCGTDNRFKISTGSQKELSDIQTLLPDNEKNEFQLVLDKYHNDEQKKLFFINELIWDHYKLRWKPEDVLIGNMNLPNNVLVNFRETIENNSTILLQYYVKLGSYPIGIDVVINYQKIDLTPAYKNAALYQLQLANYSREYYYMLFPLRYYFKNNQDISQQLENIIEKKYGLYKQLMVRIDDYHTLYKSGNLKIDTATNIVIGILRDIEKLPDFESDTVYQIKKVATNNHPNIKMEEWDILLKVLYQEINTAVNNKSRKYFYRFIDMVPPQDRSKNYISENQNMRLKIIN</sequence>
<evidence type="ECO:0000259" key="2">
    <source>
        <dbReference type="Pfam" id="PF21657"/>
    </source>
</evidence>
<dbReference type="KEGG" id="vg:80513125"/>
<organism evidence="3 4">
    <name type="scientific">Powai lake megavirus</name>
    <dbReference type="NCBI Taxonomy" id="1842663"/>
    <lineage>
        <taxon>Viruses</taxon>
        <taxon>Varidnaviria</taxon>
        <taxon>Bamfordvirae</taxon>
        <taxon>Nucleocytoviricota</taxon>
        <taxon>Megaviricetes</taxon>
        <taxon>Imitervirales</taxon>
        <taxon>Mimiviridae</taxon>
        <taxon>Megamimivirinae</taxon>
        <taxon>Megavirus</taxon>
        <taxon>Megavirus powaiense</taxon>
    </lineage>
</organism>
<dbReference type="Pfam" id="PF21657">
    <property type="entry name" value="L544_helical"/>
    <property type="match status" value="1"/>
</dbReference>
<proteinExistence type="predicted"/>
<dbReference type="InterPro" id="IPR048543">
    <property type="entry name" value="L544-like_NTransf"/>
</dbReference>